<dbReference type="PRINTS" id="PR00097">
    <property type="entry name" value="ANTSNTHASEII"/>
</dbReference>
<evidence type="ECO:0000256" key="5">
    <source>
        <dbReference type="ARBA" id="ARBA00022741"/>
    </source>
</evidence>
<evidence type="ECO:0000313" key="14">
    <source>
        <dbReference type="Proteomes" id="UP000179243"/>
    </source>
</evidence>
<dbReference type="Pfam" id="PF00117">
    <property type="entry name" value="GATase"/>
    <property type="match status" value="1"/>
</dbReference>
<dbReference type="InterPro" id="IPR025777">
    <property type="entry name" value="GMPS_ATP_PPase_dom"/>
</dbReference>
<dbReference type="PROSITE" id="PS51273">
    <property type="entry name" value="GATASE_TYPE_1"/>
    <property type="match status" value="1"/>
</dbReference>
<evidence type="ECO:0000256" key="6">
    <source>
        <dbReference type="ARBA" id="ARBA00022749"/>
    </source>
</evidence>
<sequence length="601" mass="66403">MDTASQAIAVIDFGGQYAHLIANRIRRLGVYSDIIPSDAQTNALKAYKGFILSGGPSSVYDTNAPAFNKEILNLGKPLLGLCYGHQLIAATLGGTVVPGSTREYGKAQLRALGQSPVFKGLEPIQTVWMSHGDTVTTLPEGFVRIASTDHCDQAAVEHPGKRIFGFQFHPEVTHTTNGMAMLANFLDICGCGRLWNMKNYLRNAGERIKEKVGDRNVFLLVSGGVDSTVAFALLNRALGEKRVQGLHINNGLMRKDETRGVEEYLKKHNFNNLKIVDATHDFLDKLKDVYDPEKKRRIIGDTFIEVQRRELLNLDLDPEQWMLGQGTIYPDTIESGGTKNAALIKTHHNRVPIIEQMIREGKVIEPLADLYKDEVRELGEELGLAHALVWRHPFPGPGLGVRLLCSSETIPEISKHDRENLDRLASARGFTAETLPIKSVGVQGDFRTYALPVALKGSYDWDAIEAVSTDITNNVKSVNRVVLGLASKAGTIAHVAHAYTTPQRLSVLREADAVVTAFLQEKKLYDQIWQMPVVLIPVSSNTEEESIVLRPVSSSEAMTASFFRIPFDLLSELTSRIMAIPGVSAVYYDVTHKPPGTIEWE</sequence>
<evidence type="ECO:0000256" key="10">
    <source>
        <dbReference type="ARBA" id="ARBA00030464"/>
    </source>
</evidence>
<dbReference type="PROSITE" id="PS51553">
    <property type="entry name" value="GMPS_ATP_PPASE"/>
    <property type="match status" value="1"/>
</dbReference>
<accession>A0A1F7F746</accession>
<evidence type="ECO:0000256" key="1">
    <source>
        <dbReference type="ARBA" id="ARBA00002332"/>
    </source>
</evidence>
<keyword evidence="9" id="KW-0315">Glutamine amidotransferase</keyword>
<dbReference type="SUPFAM" id="SSF52317">
    <property type="entry name" value="Class I glutamine amidotransferase-like"/>
    <property type="match status" value="1"/>
</dbReference>
<dbReference type="EMBL" id="MFYX01000109">
    <property type="protein sequence ID" value="OGK02388.1"/>
    <property type="molecule type" value="Genomic_DNA"/>
</dbReference>
<evidence type="ECO:0000256" key="2">
    <source>
        <dbReference type="ARBA" id="ARBA00005153"/>
    </source>
</evidence>
<dbReference type="PRINTS" id="PR00096">
    <property type="entry name" value="GATASE"/>
</dbReference>
<organism evidence="13 14">
    <name type="scientific">Candidatus Raymondbacteria bacterium RIFOXYD12_FULL_49_13</name>
    <dbReference type="NCBI Taxonomy" id="1817890"/>
    <lineage>
        <taxon>Bacteria</taxon>
        <taxon>Raymondiibacteriota</taxon>
    </lineage>
</organism>
<dbReference type="GO" id="GO:0005829">
    <property type="term" value="C:cytosol"/>
    <property type="evidence" value="ECO:0007669"/>
    <property type="project" value="TreeGrafter"/>
</dbReference>
<dbReference type="SUPFAM" id="SSF54810">
    <property type="entry name" value="GMP synthetase C-terminal dimerisation domain"/>
    <property type="match status" value="2"/>
</dbReference>
<dbReference type="PANTHER" id="PTHR11922:SF2">
    <property type="entry name" value="GMP SYNTHASE [GLUTAMINE-HYDROLYZING]"/>
    <property type="match status" value="1"/>
</dbReference>
<evidence type="ECO:0000313" key="13">
    <source>
        <dbReference type="EMBL" id="OGK02388.1"/>
    </source>
</evidence>
<dbReference type="CDD" id="cd01742">
    <property type="entry name" value="GATase1_GMP_Synthase"/>
    <property type="match status" value="1"/>
</dbReference>
<dbReference type="PANTHER" id="PTHR11922">
    <property type="entry name" value="GMP SYNTHASE-RELATED"/>
    <property type="match status" value="1"/>
</dbReference>
<dbReference type="NCBIfam" id="NF000848">
    <property type="entry name" value="PRK00074.1"/>
    <property type="match status" value="1"/>
</dbReference>
<evidence type="ECO:0000256" key="4">
    <source>
        <dbReference type="ARBA" id="ARBA00022598"/>
    </source>
</evidence>
<protein>
    <recommendedName>
        <fullName evidence="3">GMP synthase (glutamine-hydrolyzing)</fullName>
        <ecNumber evidence="3">6.3.5.2</ecNumber>
    </recommendedName>
    <alternativeName>
        <fullName evidence="10">GMP synthetase</fullName>
    </alternativeName>
</protein>
<dbReference type="EC" id="6.3.5.2" evidence="3"/>
<keyword evidence="7 11" id="KW-0658">Purine biosynthesis</keyword>
<dbReference type="CDD" id="cd01997">
    <property type="entry name" value="GMP_synthase_C"/>
    <property type="match status" value="1"/>
</dbReference>
<dbReference type="Pfam" id="PF00958">
    <property type="entry name" value="GMP_synt_C"/>
    <property type="match status" value="2"/>
</dbReference>
<dbReference type="InterPro" id="IPR014729">
    <property type="entry name" value="Rossmann-like_a/b/a_fold"/>
</dbReference>
<feature type="domain" description="GMPS ATP-PPase" evidence="12">
    <location>
        <begin position="195"/>
        <end position="391"/>
    </location>
</feature>
<keyword evidence="8 11" id="KW-0067">ATP-binding</keyword>
<evidence type="ECO:0000259" key="12">
    <source>
        <dbReference type="PROSITE" id="PS51553"/>
    </source>
</evidence>
<dbReference type="InterPro" id="IPR017926">
    <property type="entry name" value="GATASE"/>
</dbReference>
<dbReference type="Gene3D" id="3.40.50.880">
    <property type="match status" value="1"/>
</dbReference>
<dbReference type="Gene3D" id="3.40.50.620">
    <property type="entry name" value="HUPs"/>
    <property type="match status" value="1"/>
</dbReference>
<dbReference type="PRINTS" id="PR00099">
    <property type="entry name" value="CPSGATASE"/>
</dbReference>
<dbReference type="Pfam" id="PF02540">
    <property type="entry name" value="NAD_synthase"/>
    <property type="match status" value="1"/>
</dbReference>
<keyword evidence="5 11" id="KW-0547">Nucleotide-binding</keyword>
<evidence type="ECO:0000256" key="7">
    <source>
        <dbReference type="ARBA" id="ARBA00022755"/>
    </source>
</evidence>
<comment type="pathway">
    <text evidence="2">Purine metabolism; GMP biosynthesis; GMP from XMP (L-Gln route): step 1/1.</text>
</comment>
<dbReference type="GO" id="GO:0005524">
    <property type="term" value="F:ATP binding"/>
    <property type="evidence" value="ECO:0007669"/>
    <property type="project" value="UniProtKB-UniRule"/>
</dbReference>
<dbReference type="AlphaFoldDB" id="A0A1F7F746"/>
<dbReference type="NCBIfam" id="TIGR00888">
    <property type="entry name" value="guaA_Nterm"/>
    <property type="match status" value="1"/>
</dbReference>
<comment type="caution">
    <text evidence="13">The sequence shown here is derived from an EMBL/GenBank/DDBJ whole genome shotgun (WGS) entry which is preliminary data.</text>
</comment>
<gene>
    <name evidence="13" type="ORF">A2519_16085</name>
</gene>
<dbReference type="UniPathway" id="UPA00189">
    <property type="reaction ID" value="UER00296"/>
</dbReference>
<dbReference type="SUPFAM" id="SSF52402">
    <property type="entry name" value="Adenine nucleotide alpha hydrolases-like"/>
    <property type="match status" value="1"/>
</dbReference>
<dbReference type="InterPro" id="IPR022310">
    <property type="entry name" value="NAD/GMP_synthase"/>
</dbReference>
<reference evidence="13 14" key="1">
    <citation type="journal article" date="2016" name="Nat. Commun.">
        <title>Thousands of microbial genomes shed light on interconnected biogeochemical processes in an aquifer system.</title>
        <authorList>
            <person name="Anantharaman K."/>
            <person name="Brown C.T."/>
            <person name="Hug L.A."/>
            <person name="Sharon I."/>
            <person name="Castelle C.J."/>
            <person name="Probst A.J."/>
            <person name="Thomas B.C."/>
            <person name="Singh A."/>
            <person name="Wilkins M.J."/>
            <person name="Karaoz U."/>
            <person name="Brodie E.L."/>
            <person name="Williams K.H."/>
            <person name="Hubbard S.S."/>
            <person name="Banfield J.F."/>
        </authorList>
    </citation>
    <scope>NUCLEOTIDE SEQUENCE [LARGE SCALE GENOMIC DNA]</scope>
</reference>
<keyword evidence="4" id="KW-0436">Ligase</keyword>
<dbReference type="Gene3D" id="3.30.300.10">
    <property type="match status" value="2"/>
</dbReference>
<dbReference type="Proteomes" id="UP000179243">
    <property type="component" value="Unassembled WGS sequence"/>
</dbReference>
<keyword evidence="6 11" id="KW-0332">GMP biosynthesis</keyword>
<evidence type="ECO:0000256" key="11">
    <source>
        <dbReference type="PROSITE-ProRule" id="PRU00886"/>
    </source>
</evidence>
<dbReference type="GO" id="GO:0003921">
    <property type="term" value="F:GMP synthase activity"/>
    <property type="evidence" value="ECO:0007669"/>
    <property type="project" value="InterPro"/>
</dbReference>
<feature type="binding site" evidence="11">
    <location>
        <begin position="222"/>
        <end position="228"/>
    </location>
    <ligand>
        <name>ATP</name>
        <dbReference type="ChEBI" id="CHEBI:30616"/>
    </ligand>
</feature>
<proteinExistence type="predicted"/>
<dbReference type="FunFam" id="3.40.50.880:FF:000047">
    <property type="entry name" value="GMP synthase [glutamine-hydrolyzing] subunit A"/>
    <property type="match status" value="1"/>
</dbReference>
<dbReference type="InterPro" id="IPR004739">
    <property type="entry name" value="GMP_synth_GATase"/>
</dbReference>
<evidence type="ECO:0000256" key="3">
    <source>
        <dbReference type="ARBA" id="ARBA00012746"/>
    </source>
</evidence>
<evidence type="ECO:0000256" key="9">
    <source>
        <dbReference type="ARBA" id="ARBA00022962"/>
    </source>
</evidence>
<name>A0A1F7F746_UNCRA</name>
<dbReference type="InterPro" id="IPR029062">
    <property type="entry name" value="Class_I_gatase-like"/>
</dbReference>
<dbReference type="InterPro" id="IPR001674">
    <property type="entry name" value="GMP_synth_C"/>
</dbReference>
<evidence type="ECO:0000256" key="8">
    <source>
        <dbReference type="ARBA" id="ARBA00022840"/>
    </source>
</evidence>
<comment type="function">
    <text evidence="1">Catalyzes the synthesis of GMP from XMP.</text>
</comment>